<dbReference type="PANTHER" id="PTHR34717">
    <property type="entry name" value="EG:BACR7A4.20 PROTEIN"/>
    <property type="match status" value="1"/>
</dbReference>
<dbReference type="Proteomes" id="UP001162156">
    <property type="component" value="Unassembled WGS sequence"/>
</dbReference>
<keyword evidence="2" id="KW-1185">Reference proteome</keyword>
<organism evidence="1 2">
    <name type="scientific">Rhamnusium bicolor</name>
    <dbReference type="NCBI Taxonomy" id="1586634"/>
    <lineage>
        <taxon>Eukaryota</taxon>
        <taxon>Metazoa</taxon>
        <taxon>Ecdysozoa</taxon>
        <taxon>Arthropoda</taxon>
        <taxon>Hexapoda</taxon>
        <taxon>Insecta</taxon>
        <taxon>Pterygota</taxon>
        <taxon>Neoptera</taxon>
        <taxon>Endopterygota</taxon>
        <taxon>Coleoptera</taxon>
        <taxon>Polyphaga</taxon>
        <taxon>Cucujiformia</taxon>
        <taxon>Chrysomeloidea</taxon>
        <taxon>Cerambycidae</taxon>
        <taxon>Lepturinae</taxon>
        <taxon>Rhagiini</taxon>
        <taxon>Rhamnusium</taxon>
    </lineage>
</organism>
<evidence type="ECO:0000313" key="2">
    <source>
        <dbReference type="Proteomes" id="UP001162156"/>
    </source>
</evidence>
<comment type="caution">
    <text evidence="1">The sequence shown here is derived from an EMBL/GenBank/DDBJ whole genome shotgun (WGS) entry which is preliminary data.</text>
</comment>
<gene>
    <name evidence="1" type="ORF">NQ314_001623</name>
</gene>
<accession>A0AAV8ZRH6</accession>
<dbReference type="PANTHER" id="PTHR34717:SF1">
    <property type="entry name" value="EG:BACR7A4.20 PROTEIN"/>
    <property type="match status" value="1"/>
</dbReference>
<sequence length="225" mass="25777">MQYFFQAVSQNGIYVCTGTERRQEAKINGLFYLVLPEYGVLASEKLPKTTLNADPAALLSYKSYAAEGICFTPVVPMKLWKISFKGKMRDHSHKRDWSLMHRYIYHMFYLSNRTKISVGVVCQPCTSSCLEMGFITHPDGKLEAIESCDLLLYQHGENGVLNNELCFTFEANSITYDVKIKYVHDVVHYVGNDTEAKMNERFLTCEVNGILGRGISEWHYNNINK</sequence>
<reference evidence="1" key="1">
    <citation type="journal article" date="2023" name="Insect Mol. Biol.">
        <title>Genome sequencing provides insights into the evolution of gene families encoding plant cell wall-degrading enzymes in longhorned beetles.</title>
        <authorList>
            <person name="Shin N.R."/>
            <person name="Okamura Y."/>
            <person name="Kirsch R."/>
            <person name="Pauchet Y."/>
        </authorList>
    </citation>
    <scope>NUCLEOTIDE SEQUENCE</scope>
    <source>
        <strain evidence="1">RBIC_L_NR</strain>
    </source>
</reference>
<dbReference type="EMBL" id="JANEYF010000473">
    <property type="protein sequence ID" value="KAJ8969709.1"/>
    <property type="molecule type" value="Genomic_DNA"/>
</dbReference>
<evidence type="ECO:0000313" key="1">
    <source>
        <dbReference type="EMBL" id="KAJ8969709.1"/>
    </source>
</evidence>
<name>A0AAV8ZRH6_9CUCU</name>
<proteinExistence type="predicted"/>
<protein>
    <submittedName>
        <fullName evidence="1">Uncharacterized protein</fullName>
    </submittedName>
</protein>
<dbReference type="AlphaFoldDB" id="A0AAV8ZRH6"/>